<accession>A0A9N7TXD3</accession>
<name>A0A9N7TXD3_PLEPL</name>
<feature type="region of interest" description="Disordered" evidence="1">
    <location>
        <begin position="1"/>
        <end position="61"/>
    </location>
</feature>
<sequence>MSSSSSCRPAPGALGPLEATSNLSASLASSSSLRPSPPRPRRSRRVQYPASRSRRPQLREAPDQARRWLLLLSALVFLQIYTEETYTCTELQNQCPDLTMCHPQEGDGSTGADWGRTGEEPWRVQTVGGASDAQVECVVA</sequence>
<comment type="caution">
    <text evidence="2">The sequence shown here is derived from an EMBL/GenBank/DDBJ whole genome shotgun (WGS) entry which is preliminary data.</text>
</comment>
<dbReference type="AlphaFoldDB" id="A0A9N7TXD3"/>
<evidence type="ECO:0000256" key="1">
    <source>
        <dbReference type="SAM" id="MobiDB-lite"/>
    </source>
</evidence>
<protein>
    <submittedName>
        <fullName evidence="2">Uncharacterized protein</fullName>
    </submittedName>
</protein>
<proteinExistence type="predicted"/>
<evidence type="ECO:0000313" key="3">
    <source>
        <dbReference type="Proteomes" id="UP001153269"/>
    </source>
</evidence>
<reference evidence="2" key="1">
    <citation type="submission" date="2020-03" db="EMBL/GenBank/DDBJ databases">
        <authorList>
            <person name="Weist P."/>
        </authorList>
    </citation>
    <scope>NUCLEOTIDE SEQUENCE</scope>
</reference>
<evidence type="ECO:0000313" key="2">
    <source>
        <dbReference type="EMBL" id="CAB1419849.1"/>
    </source>
</evidence>
<keyword evidence="3" id="KW-1185">Reference proteome</keyword>
<dbReference type="EMBL" id="CADEAL010000414">
    <property type="protein sequence ID" value="CAB1419849.1"/>
    <property type="molecule type" value="Genomic_DNA"/>
</dbReference>
<feature type="compositionally biased region" description="Low complexity" evidence="1">
    <location>
        <begin position="23"/>
        <end position="34"/>
    </location>
</feature>
<gene>
    <name evidence="2" type="ORF">PLEPLA_LOCUS7700</name>
</gene>
<dbReference type="Proteomes" id="UP001153269">
    <property type="component" value="Unassembled WGS sequence"/>
</dbReference>
<organism evidence="2 3">
    <name type="scientific">Pleuronectes platessa</name>
    <name type="common">European plaice</name>
    <dbReference type="NCBI Taxonomy" id="8262"/>
    <lineage>
        <taxon>Eukaryota</taxon>
        <taxon>Metazoa</taxon>
        <taxon>Chordata</taxon>
        <taxon>Craniata</taxon>
        <taxon>Vertebrata</taxon>
        <taxon>Euteleostomi</taxon>
        <taxon>Actinopterygii</taxon>
        <taxon>Neopterygii</taxon>
        <taxon>Teleostei</taxon>
        <taxon>Neoteleostei</taxon>
        <taxon>Acanthomorphata</taxon>
        <taxon>Carangaria</taxon>
        <taxon>Pleuronectiformes</taxon>
        <taxon>Pleuronectoidei</taxon>
        <taxon>Pleuronectidae</taxon>
        <taxon>Pleuronectes</taxon>
    </lineage>
</organism>